<accession>V6LKQ0</accession>
<protein>
    <submittedName>
        <fullName evidence="2">Transmembrane domain-containing protein</fullName>
    </submittedName>
</protein>
<evidence type="ECO:0000256" key="1">
    <source>
        <dbReference type="SAM" id="Phobius"/>
    </source>
</evidence>
<evidence type="ECO:0000313" key="3">
    <source>
        <dbReference type="EMBL" id="KAH0573274.1"/>
    </source>
</evidence>
<dbReference type="EMBL" id="AUWU02000005">
    <property type="protein sequence ID" value="KAH0573274.1"/>
    <property type="molecule type" value="Genomic_DNA"/>
</dbReference>
<dbReference type="EMBL" id="KI546101">
    <property type="protein sequence ID" value="EST44938.1"/>
    <property type="molecule type" value="Genomic_DNA"/>
</dbReference>
<reference evidence="3" key="2">
    <citation type="submission" date="2020-12" db="EMBL/GenBank/DDBJ databases">
        <title>New Spironucleus salmonicida genome in near-complete chromosomes.</title>
        <authorList>
            <person name="Xu F."/>
            <person name="Kurt Z."/>
            <person name="Jimenez-Gonzalez A."/>
            <person name="Astvaldsson A."/>
            <person name="Andersson J.O."/>
            <person name="Svard S.G."/>
        </authorList>
    </citation>
    <scope>NUCLEOTIDE SEQUENCE</scope>
    <source>
        <strain evidence="3">ATCC 50377</strain>
    </source>
</reference>
<keyword evidence="1" id="KW-1133">Transmembrane helix</keyword>
<feature type="transmembrane region" description="Helical" evidence="1">
    <location>
        <begin position="259"/>
        <end position="278"/>
    </location>
</feature>
<evidence type="ECO:0000313" key="4">
    <source>
        <dbReference type="Proteomes" id="UP000018208"/>
    </source>
</evidence>
<proteinExistence type="predicted"/>
<dbReference type="VEuPathDB" id="GiardiaDB:SS50377_25394"/>
<reference evidence="2 3" key="1">
    <citation type="journal article" date="2014" name="PLoS Genet.">
        <title>The Genome of Spironucleus salmonicida Highlights a Fish Pathogen Adapted to Fluctuating Environments.</title>
        <authorList>
            <person name="Xu F."/>
            <person name="Jerlstrom-Hultqvist J."/>
            <person name="Einarsson E."/>
            <person name="Astvaldsson A."/>
            <person name="Svard S.G."/>
            <person name="Andersson J.O."/>
        </authorList>
    </citation>
    <scope>NUCLEOTIDE SEQUENCE</scope>
    <source>
        <strain evidence="3">ATCC 50377</strain>
    </source>
</reference>
<keyword evidence="1" id="KW-0472">Membrane</keyword>
<keyword evidence="4" id="KW-1185">Reference proteome</keyword>
<gene>
    <name evidence="2" type="ORF">SS50377_14955</name>
    <name evidence="3" type="ORF">SS50377_25394</name>
</gene>
<feature type="transmembrane region" description="Helical" evidence="1">
    <location>
        <begin position="6"/>
        <end position="26"/>
    </location>
</feature>
<keyword evidence="1 2" id="KW-0812">Transmembrane</keyword>
<evidence type="ECO:0000313" key="2">
    <source>
        <dbReference type="EMBL" id="EST44938.1"/>
    </source>
</evidence>
<dbReference type="AlphaFoldDB" id="V6LKQ0"/>
<dbReference type="Proteomes" id="UP000018208">
    <property type="component" value="Unassembled WGS sequence"/>
</dbReference>
<organism evidence="2">
    <name type="scientific">Spironucleus salmonicida</name>
    <dbReference type="NCBI Taxonomy" id="348837"/>
    <lineage>
        <taxon>Eukaryota</taxon>
        <taxon>Metamonada</taxon>
        <taxon>Diplomonadida</taxon>
        <taxon>Hexamitidae</taxon>
        <taxon>Hexamitinae</taxon>
        <taxon>Spironucleus</taxon>
    </lineage>
</organism>
<name>V6LKQ0_9EUKA</name>
<sequence length="290" mass="33912">MRKLSTILYSLTIFGLTLSVYSIYTLSLTPYSQIIKLQNDTSIFISEKYAPFTLKYLTDTIRICELSQQPVFSQVPSMLTNFTVQLDFDPFTHFKQHISDFQAYQKLKFKSLTCQCERGECYDFEYLKFHVYQKQSFFDVQQTIAEKTFTIALNRKREGDLQPIELTTSMQDFASSYIQVVNQPNENFRMRCQLEIAVQQLQFDLQKDQSCRQFTQNAFSGIIYPPAWVQAQNQISTSVLTELESKDILQYKRDGKNQLMIIVGMTFFSFVVSAIQYLRNSQNDIDLDDM</sequence>